<evidence type="ECO:0000313" key="11">
    <source>
        <dbReference type="Proteomes" id="UP000570493"/>
    </source>
</evidence>
<feature type="active site" description="Proton donor" evidence="6">
    <location>
        <position position="112"/>
    </location>
</feature>
<dbReference type="InterPro" id="IPR002125">
    <property type="entry name" value="CMP_dCMP_dom"/>
</dbReference>
<organism evidence="10 11">
    <name type="scientific">Pseudoalteromonas arctica</name>
    <dbReference type="NCBI Taxonomy" id="394751"/>
    <lineage>
        <taxon>Bacteria</taxon>
        <taxon>Pseudomonadati</taxon>
        <taxon>Pseudomonadota</taxon>
        <taxon>Gammaproteobacteria</taxon>
        <taxon>Alteromonadales</taxon>
        <taxon>Pseudoalteromonadaceae</taxon>
        <taxon>Pseudoalteromonas</taxon>
    </lineage>
</organism>
<dbReference type="GO" id="GO:0008270">
    <property type="term" value="F:zinc ion binding"/>
    <property type="evidence" value="ECO:0007669"/>
    <property type="project" value="InterPro"/>
</dbReference>
<comment type="subunit">
    <text evidence="2">Homodimer.</text>
</comment>
<dbReference type="GO" id="GO:0004126">
    <property type="term" value="F:cytidine deaminase activity"/>
    <property type="evidence" value="ECO:0007669"/>
    <property type="project" value="UniProtKB-EC"/>
</dbReference>
<dbReference type="PIRSF" id="PIRSF006334">
    <property type="entry name" value="Cdd_plus_pseudo"/>
    <property type="match status" value="1"/>
</dbReference>
<evidence type="ECO:0000259" key="9">
    <source>
        <dbReference type="PROSITE" id="PS51747"/>
    </source>
</evidence>
<comment type="similarity">
    <text evidence="1">Belongs to the cytidine and deoxycytidylate deaminase family.</text>
</comment>
<dbReference type="InterPro" id="IPR016193">
    <property type="entry name" value="Cytidine_deaminase-like"/>
</dbReference>
<dbReference type="Proteomes" id="UP000570493">
    <property type="component" value="Unassembled WGS sequence"/>
</dbReference>
<keyword evidence="5 8" id="KW-0862">Zinc</keyword>
<evidence type="ECO:0000256" key="2">
    <source>
        <dbReference type="ARBA" id="ARBA00011738"/>
    </source>
</evidence>
<dbReference type="GO" id="GO:0042802">
    <property type="term" value="F:identical protein binding"/>
    <property type="evidence" value="ECO:0007669"/>
    <property type="project" value="UniProtKB-ARBA"/>
</dbReference>
<evidence type="ECO:0000256" key="8">
    <source>
        <dbReference type="PIRSR" id="PIRSR006334-3"/>
    </source>
</evidence>
<comment type="cofactor">
    <cofactor evidence="8">
        <name>Zn(2+)</name>
        <dbReference type="ChEBI" id="CHEBI:29105"/>
    </cofactor>
    <text evidence="8">Binds 1 zinc ion.</text>
</comment>
<comment type="caution">
    <text evidence="10">The sequence shown here is derived from an EMBL/GenBank/DDBJ whole genome shotgun (WGS) entry which is preliminary data.</text>
</comment>
<evidence type="ECO:0000256" key="1">
    <source>
        <dbReference type="ARBA" id="ARBA00006576"/>
    </source>
</evidence>
<evidence type="ECO:0000256" key="6">
    <source>
        <dbReference type="PIRSR" id="PIRSR006334-1"/>
    </source>
</evidence>
<dbReference type="AlphaFoldDB" id="A0A7Y0DQM8"/>
<dbReference type="SUPFAM" id="SSF53927">
    <property type="entry name" value="Cytidine deaminase-like"/>
    <property type="match status" value="2"/>
</dbReference>
<dbReference type="GO" id="GO:0005829">
    <property type="term" value="C:cytosol"/>
    <property type="evidence" value="ECO:0007669"/>
    <property type="project" value="TreeGrafter"/>
</dbReference>
<dbReference type="InterPro" id="IPR050202">
    <property type="entry name" value="Cyt/Deoxycyt_deaminase"/>
</dbReference>
<feature type="binding site" evidence="7">
    <location>
        <begin position="97"/>
        <end position="99"/>
    </location>
    <ligand>
        <name>substrate</name>
    </ligand>
</feature>
<keyword evidence="3 8" id="KW-0479">Metal-binding</keyword>
<feature type="domain" description="CMP/dCMP-type deaminase" evidence="9">
    <location>
        <begin position="194"/>
        <end position="310"/>
    </location>
</feature>
<feature type="binding site" evidence="8">
    <location>
        <position position="110"/>
    </location>
    <ligand>
        <name>Zn(2+)</name>
        <dbReference type="ChEBI" id="CHEBI:29105"/>
        <note>catalytic</note>
    </ligand>
</feature>
<dbReference type="PROSITE" id="PS51747">
    <property type="entry name" value="CYT_DCMP_DEAMINASES_2"/>
    <property type="match status" value="2"/>
</dbReference>
<dbReference type="Pfam" id="PF00383">
    <property type="entry name" value="dCMP_cyt_deam_1"/>
    <property type="match status" value="1"/>
</dbReference>
<protein>
    <submittedName>
        <fullName evidence="10">Cytidine deaminase</fullName>
        <ecNumber evidence="10">3.5.4.5</ecNumber>
    </submittedName>
</protein>
<dbReference type="PANTHER" id="PTHR11644:SF2">
    <property type="entry name" value="CYTIDINE DEAMINASE"/>
    <property type="match status" value="1"/>
</dbReference>
<gene>
    <name evidence="10" type="primary">cdd</name>
    <name evidence="10" type="ORF">HHO47_02955</name>
</gene>
<dbReference type="GO" id="GO:0055086">
    <property type="term" value="P:nucleobase-containing small molecule metabolic process"/>
    <property type="evidence" value="ECO:0007669"/>
    <property type="project" value="UniProtKB-ARBA"/>
</dbReference>
<feature type="domain" description="CMP/dCMP-type deaminase" evidence="9">
    <location>
        <begin position="52"/>
        <end position="175"/>
    </location>
</feature>
<name>A0A7Y0DQM8_9GAMM</name>
<dbReference type="InterPro" id="IPR016192">
    <property type="entry name" value="APOBEC/CMP_deaminase_Zn-bd"/>
</dbReference>
<dbReference type="CDD" id="cd01283">
    <property type="entry name" value="cytidine_deaminase"/>
    <property type="match status" value="1"/>
</dbReference>
<feature type="binding site" evidence="8">
    <location>
        <position position="140"/>
    </location>
    <ligand>
        <name>Zn(2+)</name>
        <dbReference type="ChEBI" id="CHEBI:29105"/>
        <note>catalytic</note>
    </ligand>
</feature>
<dbReference type="NCBIfam" id="NF006537">
    <property type="entry name" value="PRK09027.1"/>
    <property type="match status" value="1"/>
</dbReference>
<dbReference type="PROSITE" id="PS00903">
    <property type="entry name" value="CYT_DCMP_DEAMINASES_1"/>
    <property type="match status" value="1"/>
</dbReference>
<keyword evidence="4 10" id="KW-0378">Hydrolase</keyword>
<dbReference type="PANTHER" id="PTHR11644">
    <property type="entry name" value="CYTIDINE DEAMINASE"/>
    <property type="match status" value="1"/>
</dbReference>
<evidence type="ECO:0000256" key="4">
    <source>
        <dbReference type="ARBA" id="ARBA00022801"/>
    </source>
</evidence>
<dbReference type="Gene3D" id="3.40.140.10">
    <property type="entry name" value="Cytidine Deaminase, domain 2"/>
    <property type="match status" value="2"/>
</dbReference>
<keyword evidence="11" id="KW-1185">Reference proteome</keyword>
<feature type="binding site" evidence="8">
    <location>
        <position position="137"/>
    </location>
    <ligand>
        <name>Zn(2+)</name>
        <dbReference type="ChEBI" id="CHEBI:29105"/>
        <note>catalytic</note>
    </ligand>
</feature>
<sequence length="310" mass="33796">MSSLTPTVSTQTRCVFSFSEKQQQQLYLHVKQHKGILNTADMAALCAQYKQPVEVILRACLPIAAKFAVVPISHFFVGAIVVGYDKHGEQHFYFGANVEFAQQALSLVVHAEQSAINNAWLNGAKKIAKIAISDAPCGYCRQFMNELADAQSFDILLPQQQFKLADLLPHSFGPQDLGNSYSLFNPAPQQHEFVTAAKLDKTLLSYALAAYVPYSENYSAVKISTFENGNFYGCYAENAAYSPSLSPLQSAVSQLHLAGLAMTKNVVKGIELLQTQGKENQLSVSQAVLASYPGLPVLQSISLNIKPTAV</sequence>
<dbReference type="EC" id="3.5.4.5" evidence="10"/>
<dbReference type="RefSeq" id="WP_169018757.1">
    <property type="nucleotide sequence ID" value="NZ_JABBMT010000003.1"/>
</dbReference>
<evidence type="ECO:0000256" key="7">
    <source>
        <dbReference type="PIRSR" id="PIRSR006334-2"/>
    </source>
</evidence>
<reference evidence="10" key="1">
    <citation type="submission" date="2020-04" db="EMBL/GenBank/DDBJ databases">
        <title>Genome Sequencing for Pseudoaltermonas arctica.</title>
        <authorList>
            <person name="Elkins N.S."/>
        </authorList>
    </citation>
    <scope>NUCLEOTIDE SEQUENCE [LARGE SCALE GENOMIC DNA]</scope>
    <source>
        <strain evidence="10">NEC-BIFX-2020_0012</strain>
    </source>
</reference>
<evidence type="ECO:0000256" key="5">
    <source>
        <dbReference type="ARBA" id="ARBA00022833"/>
    </source>
</evidence>
<dbReference type="InterPro" id="IPR013171">
    <property type="entry name" value="Cyd/dCyd_deaminase_Zn-bd"/>
</dbReference>
<accession>A0A7Y0DQM8</accession>
<evidence type="ECO:0000313" key="10">
    <source>
        <dbReference type="EMBL" id="NMM39823.1"/>
    </source>
</evidence>
<evidence type="ECO:0000256" key="3">
    <source>
        <dbReference type="ARBA" id="ARBA00022723"/>
    </source>
</evidence>
<dbReference type="GO" id="GO:0072527">
    <property type="term" value="P:pyrimidine-containing compound metabolic process"/>
    <property type="evidence" value="ECO:0007669"/>
    <property type="project" value="UniProtKB-ARBA"/>
</dbReference>
<dbReference type="Pfam" id="PF08211">
    <property type="entry name" value="dCMP_cyt_deam_2"/>
    <property type="match status" value="1"/>
</dbReference>
<proteinExistence type="inferred from homology"/>
<dbReference type="EMBL" id="JABBMT010000003">
    <property type="protein sequence ID" value="NMM39823.1"/>
    <property type="molecule type" value="Genomic_DNA"/>
</dbReference>